<dbReference type="SUPFAM" id="SSF68906">
    <property type="entry name" value="SAP domain"/>
    <property type="match status" value="1"/>
</dbReference>
<proteinExistence type="predicted"/>
<dbReference type="AlphaFoldDB" id="A0AAD7TDM6"/>
<organism evidence="2 3">
    <name type="scientific">Aldrovandia affinis</name>
    <dbReference type="NCBI Taxonomy" id="143900"/>
    <lineage>
        <taxon>Eukaryota</taxon>
        <taxon>Metazoa</taxon>
        <taxon>Chordata</taxon>
        <taxon>Craniata</taxon>
        <taxon>Vertebrata</taxon>
        <taxon>Euteleostomi</taxon>
        <taxon>Actinopterygii</taxon>
        <taxon>Neopterygii</taxon>
        <taxon>Teleostei</taxon>
        <taxon>Notacanthiformes</taxon>
        <taxon>Halosauridae</taxon>
        <taxon>Aldrovandia</taxon>
    </lineage>
</organism>
<evidence type="ECO:0000259" key="1">
    <source>
        <dbReference type="PROSITE" id="PS50800"/>
    </source>
</evidence>
<accession>A0AAD7TDM6</accession>
<dbReference type="EMBL" id="JAINUG010000001">
    <property type="protein sequence ID" value="KAJ8419075.1"/>
    <property type="molecule type" value="Genomic_DNA"/>
</dbReference>
<dbReference type="Pfam" id="PF02037">
    <property type="entry name" value="SAP"/>
    <property type="match status" value="1"/>
</dbReference>
<reference evidence="2" key="1">
    <citation type="journal article" date="2023" name="Science">
        <title>Genome structures resolve the early diversification of teleost fishes.</title>
        <authorList>
            <person name="Parey E."/>
            <person name="Louis A."/>
            <person name="Montfort J."/>
            <person name="Bouchez O."/>
            <person name="Roques C."/>
            <person name="Iampietro C."/>
            <person name="Lluch J."/>
            <person name="Castinel A."/>
            <person name="Donnadieu C."/>
            <person name="Desvignes T."/>
            <person name="Floi Bucao C."/>
            <person name="Jouanno E."/>
            <person name="Wen M."/>
            <person name="Mejri S."/>
            <person name="Dirks R."/>
            <person name="Jansen H."/>
            <person name="Henkel C."/>
            <person name="Chen W.J."/>
            <person name="Zahm M."/>
            <person name="Cabau C."/>
            <person name="Klopp C."/>
            <person name="Thompson A.W."/>
            <person name="Robinson-Rechavi M."/>
            <person name="Braasch I."/>
            <person name="Lecointre G."/>
            <person name="Bobe J."/>
            <person name="Postlethwait J.H."/>
            <person name="Berthelot C."/>
            <person name="Roest Crollius H."/>
            <person name="Guiguen Y."/>
        </authorList>
    </citation>
    <scope>NUCLEOTIDE SEQUENCE</scope>
    <source>
        <strain evidence="2">NC1722</strain>
    </source>
</reference>
<dbReference type="Gene3D" id="1.10.720.30">
    <property type="entry name" value="SAP domain"/>
    <property type="match status" value="1"/>
</dbReference>
<evidence type="ECO:0000313" key="3">
    <source>
        <dbReference type="Proteomes" id="UP001221898"/>
    </source>
</evidence>
<protein>
    <recommendedName>
        <fullName evidence="1">SAP domain-containing protein</fullName>
    </recommendedName>
</protein>
<dbReference type="FunFam" id="1.10.720.30:FF:000009">
    <property type="entry name" value="E3 SUMO-protein ligase PIAS4"/>
    <property type="match status" value="1"/>
</dbReference>
<gene>
    <name evidence="2" type="ORF">AAFF_G00005740</name>
</gene>
<dbReference type="SMART" id="SM00513">
    <property type="entry name" value="SAP"/>
    <property type="match status" value="1"/>
</dbReference>
<keyword evidence="3" id="KW-1185">Reference proteome</keyword>
<dbReference type="PROSITE" id="PS50800">
    <property type="entry name" value="SAP"/>
    <property type="match status" value="1"/>
</dbReference>
<dbReference type="InterPro" id="IPR003034">
    <property type="entry name" value="SAP_dom"/>
</dbReference>
<evidence type="ECO:0000313" key="2">
    <source>
        <dbReference type="EMBL" id="KAJ8419075.1"/>
    </source>
</evidence>
<name>A0AAD7TDM6_9TELE</name>
<dbReference type="Proteomes" id="UP001221898">
    <property type="component" value="Unassembled WGS sequence"/>
</dbReference>
<dbReference type="InterPro" id="IPR036361">
    <property type="entry name" value="SAP_dom_sf"/>
</dbReference>
<comment type="caution">
    <text evidence="2">The sequence shown here is derived from an EMBL/GenBank/DDBJ whole genome shotgun (WGS) entry which is preliminary data.</text>
</comment>
<feature type="domain" description="SAP" evidence="1">
    <location>
        <begin position="31"/>
        <end position="65"/>
    </location>
</feature>
<sequence>MPESFIFPQLRRGQITEAAPSNENKPFQNMVTSFSVSDLQTLLASMGRSKSGLRQDLVGRALLLVQTECSPELLMNVRQLYESPTCPQCVGLAGYPAPDLTGR</sequence>